<protein>
    <recommendedName>
        <fullName evidence="3">Outer membrane protein beta-barrel domain-containing protein</fullName>
    </recommendedName>
</protein>
<dbReference type="SUPFAM" id="SSF56925">
    <property type="entry name" value="OMPA-like"/>
    <property type="match status" value="1"/>
</dbReference>
<dbReference type="InterPro" id="IPR011250">
    <property type="entry name" value="OMP/PagP_B-barrel"/>
</dbReference>
<comment type="caution">
    <text evidence="1">The sequence shown here is derived from an EMBL/GenBank/DDBJ whole genome shotgun (WGS) entry which is preliminary data.</text>
</comment>
<dbReference type="Proteomes" id="UP001500167">
    <property type="component" value="Unassembled WGS sequence"/>
</dbReference>
<gene>
    <name evidence="1" type="ORF">GCM10022218_07350</name>
</gene>
<name>A0ABP7ZT42_9SPHI</name>
<sequence>MKKMIMICLIALAQLKGYGQEIPQRKSEIRVGYGLVPVQEIGTLLGDWITMGIVGRRVESTEGTGAISAGYSLNLTQRFSVGIDGFYGKNTVRYKDDLGDSKWSTYGGLVNAKYLYLDRGKLNLYGKGAVGYAQYHNRQKENSDNFGALSYQASPFGIRYGNKIGVYGEFGFGYLGIANVGISFKL</sequence>
<accession>A0ABP7ZT42</accession>
<evidence type="ECO:0000313" key="2">
    <source>
        <dbReference type="Proteomes" id="UP001500167"/>
    </source>
</evidence>
<reference evidence="2" key="1">
    <citation type="journal article" date="2019" name="Int. J. Syst. Evol. Microbiol.">
        <title>The Global Catalogue of Microorganisms (GCM) 10K type strain sequencing project: providing services to taxonomists for standard genome sequencing and annotation.</title>
        <authorList>
            <consortium name="The Broad Institute Genomics Platform"/>
            <consortium name="The Broad Institute Genome Sequencing Center for Infectious Disease"/>
            <person name="Wu L."/>
            <person name="Ma J."/>
        </authorList>
    </citation>
    <scope>NUCLEOTIDE SEQUENCE [LARGE SCALE GENOMIC DNA]</scope>
    <source>
        <strain evidence="2">JCM 16722</strain>
    </source>
</reference>
<evidence type="ECO:0000313" key="1">
    <source>
        <dbReference type="EMBL" id="GAA4169815.1"/>
    </source>
</evidence>
<dbReference type="EMBL" id="BAAAZK010000002">
    <property type="protein sequence ID" value="GAA4169815.1"/>
    <property type="molecule type" value="Genomic_DNA"/>
</dbReference>
<evidence type="ECO:0008006" key="3">
    <source>
        <dbReference type="Google" id="ProtNLM"/>
    </source>
</evidence>
<organism evidence="1 2">
    <name type="scientific">Sphingobacterium ginsenosidimutans</name>
    <dbReference type="NCBI Taxonomy" id="687845"/>
    <lineage>
        <taxon>Bacteria</taxon>
        <taxon>Pseudomonadati</taxon>
        <taxon>Bacteroidota</taxon>
        <taxon>Sphingobacteriia</taxon>
        <taxon>Sphingobacteriales</taxon>
        <taxon>Sphingobacteriaceae</taxon>
        <taxon>Sphingobacterium</taxon>
    </lineage>
</organism>
<proteinExistence type="predicted"/>
<keyword evidence="2" id="KW-1185">Reference proteome</keyword>